<dbReference type="Pfam" id="PF13511">
    <property type="entry name" value="DUF4124"/>
    <property type="match status" value="1"/>
</dbReference>
<feature type="region of interest" description="Disordered" evidence="1">
    <location>
        <begin position="62"/>
        <end position="90"/>
    </location>
</feature>
<accession>A0A9X4NVV7</accession>
<organism evidence="4 5">
    <name type="scientific">Hydrogenophaga taeniospiralis CCUG 15921</name>
    <dbReference type="NCBI Taxonomy" id="1281780"/>
    <lineage>
        <taxon>Bacteria</taxon>
        <taxon>Pseudomonadati</taxon>
        <taxon>Pseudomonadota</taxon>
        <taxon>Betaproteobacteria</taxon>
        <taxon>Burkholderiales</taxon>
        <taxon>Comamonadaceae</taxon>
        <taxon>Hydrogenophaga</taxon>
    </lineage>
</organism>
<evidence type="ECO:0000313" key="4">
    <source>
        <dbReference type="EMBL" id="MDG5978297.1"/>
    </source>
</evidence>
<evidence type="ECO:0000313" key="5">
    <source>
        <dbReference type="Proteomes" id="UP001152876"/>
    </source>
</evidence>
<dbReference type="Proteomes" id="UP001152876">
    <property type="component" value="Unassembled WGS sequence"/>
</dbReference>
<feature type="domain" description="DUF4124" evidence="3">
    <location>
        <begin position="13"/>
        <end position="59"/>
    </location>
</feature>
<evidence type="ECO:0000256" key="2">
    <source>
        <dbReference type="SAM" id="SignalP"/>
    </source>
</evidence>
<dbReference type="RefSeq" id="WP_068172909.1">
    <property type="nucleotide sequence ID" value="NZ_AOGK01000035.1"/>
</dbReference>
<protein>
    <recommendedName>
        <fullName evidence="3">DUF4124 domain-containing protein</fullName>
    </recommendedName>
</protein>
<name>A0A9X4NVV7_9BURK</name>
<gene>
    <name evidence="4" type="ORF">H010_23810</name>
</gene>
<comment type="caution">
    <text evidence="4">The sequence shown here is derived from an EMBL/GenBank/DDBJ whole genome shotgun (WGS) entry which is preliminary data.</text>
</comment>
<dbReference type="EMBL" id="AOGK01000035">
    <property type="protein sequence ID" value="MDG5978297.1"/>
    <property type="molecule type" value="Genomic_DNA"/>
</dbReference>
<dbReference type="AlphaFoldDB" id="A0A9X4NVV7"/>
<evidence type="ECO:0000256" key="1">
    <source>
        <dbReference type="SAM" id="MobiDB-lite"/>
    </source>
</evidence>
<keyword evidence="2" id="KW-0732">Signal</keyword>
<evidence type="ECO:0000259" key="3">
    <source>
        <dbReference type="Pfam" id="PF13511"/>
    </source>
</evidence>
<proteinExistence type="predicted"/>
<reference evidence="4" key="1">
    <citation type="submission" date="2013-01" db="EMBL/GenBank/DDBJ databases">
        <title>Genome draft of Hydrogenophaga taeniospiralis 2K1.</title>
        <authorList>
            <person name="Gomila M."/>
            <person name="Lalucat J."/>
        </authorList>
    </citation>
    <scope>NUCLEOTIDE SEQUENCE</scope>
    <source>
        <strain evidence="4">CCUG 15921</strain>
    </source>
</reference>
<dbReference type="OrthoDB" id="8794394at2"/>
<feature type="compositionally biased region" description="Low complexity" evidence="1">
    <location>
        <begin position="76"/>
        <end position="90"/>
    </location>
</feature>
<sequence length="145" mass="15769">MNSIIRAATLLPLLWGLTCTATQAEIYQWVDEQGRTHFDDNRPGSDREKVEEVKVRKPNLMNRFVAPPPPVKKPASKPVVNKTPPVSVLPSEEPVGLAARQAACAKMKQAYEASQACYLACSKPVPNGRSNAECGHCTNIVDPGC</sequence>
<dbReference type="InterPro" id="IPR025392">
    <property type="entry name" value="DUF4124"/>
</dbReference>
<keyword evidence="5" id="KW-1185">Reference proteome</keyword>
<feature type="chain" id="PRO_5040976633" description="DUF4124 domain-containing protein" evidence="2">
    <location>
        <begin position="25"/>
        <end position="145"/>
    </location>
</feature>
<feature type="signal peptide" evidence="2">
    <location>
        <begin position="1"/>
        <end position="24"/>
    </location>
</feature>